<dbReference type="Proteomes" id="UP001054945">
    <property type="component" value="Unassembled WGS sequence"/>
</dbReference>
<evidence type="ECO:0000313" key="2">
    <source>
        <dbReference type="Proteomes" id="UP001054945"/>
    </source>
</evidence>
<sequence>MRHHGNGGQMHVTPFPSSPVTVPVSAFFLNSLSTFPGRKTTTVGREELPSFSERGLFRVGEFAGKMFPFLAPRSLHCDRVFYLIEAMKDKNVLPWQRSGQMHVTPFPRSPVTVPGISFFLNSTFHFSGDEKQQQSGKKSSHLFCQKGSLFA</sequence>
<gene>
    <name evidence="1" type="ORF">CEXT_605611</name>
</gene>
<evidence type="ECO:0000313" key="1">
    <source>
        <dbReference type="EMBL" id="GIZ01615.1"/>
    </source>
</evidence>
<protein>
    <submittedName>
        <fullName evidence="1">Uncharacterized protein</fullName>
    </submittedName>
</protein>
<keyword evidence="2" id="KW-1185">Reference proteome</keyword>
<dbReference type="AlphaFoldDB" id="A0AAV4Y5X3"/>
<proteinExistence type="predicted"/>
<name>A0AAV4Y5X3_CAEEX</name>
<comment type="caution">
    <text evidence="1">The sequence shown here is derived from an EMBL/GenBank/DDBJ whole genome shotgun (WGS) entry which is preliminary data.</text>
</comment>
<accession>A0AAV4Y5X3</accession>
<dbReference type="EMBL" id="BPLR01018694">
    <property type="protein sequence ID" value="GIZ01615.1"/>
    <property type="molecule type" value="Genomic_DNA"/>
</dbReference>
<organism evidence="1 2">
    <name type="scientific">Caerostris extrusa</name>
    <name type="common">Bark spider</name>
    <name type="synonym">Caerostris bankana</name>
    <dbReference type="NCBI Taxonomy" id="172846"/>
    <lineage>
        <taxon>Eukaryota</taxon>
        <taxon>Metazoa</taxon>
        <taxon>Ecdysozoa</taxon>
        <taxon>Arthropoda</taxon>
        <taxon>Chelicerata</taxon>
        <taxon>Arachnida</taxon>
        <taxon>Araneae</taxon>
        <taxon>Araneomorphae</taxon>
        <taxon>Entelegynae</taxon>
        <taxon>Araneoidea</taxon>
        <taxon>Araneidae</taxon>
        <taxon>Caerostris</taxon>
    </lineage>
</organism>
<reference evidence="1 2" key="1">
    <citation type="submission" date="2021-06" db="EMBL/GenBank/DDBJ databases">
        <title>Caerostris extrusa draft genome.</title>
        <authorList>
            <person name="Kono N."/>
            <person name="Arakawa K."/>
        </authorList>
    </citation>
    <scope>NUCLEOTIDE SEQUENCE [LARGE SCALE GENOMIC DNA]</scope>
</reference>